<accession>A0A445DEZ0</accession>
<protein>
    <recommendedName>
        <fullName evidence="3">Autophagy-related protein 13 N-terminal domain-containing protein</fullName>
    </recommendedName>
</protein>
<keyword evidence="1" id="KW-0072">Autophagy</keyword>
<sequence length="638" mass="70824">MTWEHPKRPDLWVLIFGVHSMASSHSEAAKMEQIIREFFAKSIHIILESRALSVSSRSSCLDQAISSPCSSSSSSSSPSVRPRDKWFNLTLHDCPAAIDNIDLSRRNNLELIVIDVILVQKPLGWDPMSFSPKGVLPRSSSLKERYPLSWNTDHEELGLDANTEKILERWVVQYESRKTRNSSSGSRRSNNVSLHALYKKSTLLLRSLYATVRLLPAYKLFRELNSSAQICPFTLAHRVSSFCEPFTHKEEAEMMKFGFTPVDTYSGRLCLSVMYRPSASDLSSESSTPLSPQVITDYVGSPLADPLRRYPSGLPSHGSLSSLPFSRQHSWSHNHCRASSPSITCSPSPTYSESHMSVSNASSRRLPPSSLPPDPTEMSLIQKKNSGFDEYYPGSLSSKTLLRSESAPVSIPNAEAANFPGYHNRHNLPSTPPLRGLRCVSKNDRGVNTMQTGATAEKLFPLGKDEPRKYSGIKISACSSPQISISRSSSRSYQDDFDETDFTCPFDVDDDDLTDPGSRAESFDHGHMAEAFEAGGFLPIRKSQDAAVGALVRMLKKAPPLWQDFSTSEHLSHSTHPETWNANNIQDMNQVLETPVPASMMSSGLTATRKTTSDALEEFHGYREMKNLLLTPGSKPQK</sequence>
<feature type="region of interest" description="Disordered" evidence="2">
    <location>
        <begin position="338"/>
        <end position="375"/>
    </location>
</feature>
<dbReference type="Pfam" id="PF10033">
    <property type="entry name" value="ATG13"/>
    <property type="match status" value="1"/>
</dbReference>
<keyword evidence="5" id="KW-1185">Reference proteome</keyword>
<dbReference type="STRING" id="3818.A0A445DEZ0"/>
<dbReference type="EMBL" id="SDMP01000004">
    <property type="protein sequence ID" value="RYR61741.1"/>
    <property type="molecule type" value="Genomic_DNA"/>
</dbReference>
<dbReference type="GO" id="GO:0034497">
    <property type="term" value="P:protein localization to phagophore assembly site"/>
    <property type="evidence" value="ECO:0007669"/>
    <property type="project" value="TreeGrafter"/>
</dbReference>
<dbReference type="AlphaFoldDB" id="A0A445DEZ0"/>
<dbReference type="GO" id="GO:0000407">
    <property type="term" value="C:phagophore assembly site"/>
    <property type="evidence" value="ECO:0007669"/>
    <property type="project" value="TreeGrafter"/>
</dbReference>
<evidence type="ECO:0000256" key="2">
    <source>
        <dbReference type="SAM" id="MobiDB-lite"/>
    </source>
</evidence>
<dbReference type="InterPro" id="IPR018731">
    <property type="entry name" value="Atg13_N"/>
</dbReference>
<gene>
    <name evidence="4" type="ORF">Ahy_A04g018947</name>
</gene>
<proteinExistence type="predicted"/>
<dbReference type="PANTHER" id="PTHR13430:SF15">
    <property type="entry name" value="AUTOPHAGY-RELATED PROTEIN 13B"/>
    <property type="match status" value="1"/>
</dbReference>
<feature type="domain" description="Autophagy-related protein 13 N-terminal" evidence="3">
    <location>
        <begin position="35"/>
        <end position="278"/>
    </location>
</feature>
<feature type="compositionally biased region" description="Low complexity" evidence="2">
    <location>
        <begin position="339"/>
        <end position="352"/>
    </location>
</feature>
<evidence type="ECO:0000313" key="5">
    <source>
        <dbReference type="Proteomes" id="UP000289738"/>
    </source>
</evidence>
<dbReference type="GO" id="GO:0000423">
    <property type="term" value="P:mitophagy"/>
    <property type="evidence" value="ECO:0007669"/>
    <property type="project" value="TreeGrafter"/>
</dbReference>
<dbReference type="GO" id="GO:0034727">
    <property type="term" value="P:piecemeal microautophagy of the nucleus"/>
    <property type="evidence" value="ECO:0007669"/>
    <property type="project" value="TreeGrafter"/>
</dbReference>
<dbReference type="Proteomes" id="UP000289738">
    <property type="component" value="Chromosome A04"/>
</dbReference>
<comment type="caution">
    <text evidence="4">The sequence shown here is derived from an EMBL/GenBank/DDBJ whole genome shotgun (WGS) entry which is preliminary data.</text>
</comment>
<reference evidence="4 5" key="1">
    <citation type="submission" date="2019-01" db="EMBL/GenBank/DDBJ databases">
        <title>Sequencing of cultivated peanut Arachis hypogaea provides insights into genome evolution and oil improvement.</title>
        <authorList>
            <person name="Chen X."/>
        </authorList>
    </citation>
    <scope>NUCLEOTIDE SEQUENCE [LARGE SCALE GENOMIC DNA]</scope>
    <source>
        <strain evidence="5">cv. Fuhuasheng</strain>
        <tissue evidence="4">Leaves</tissue>
    </source>
</reference>
<dbReference type="Gene3D" id="3.30.900.10">
    <property type="entry name" value="HORMA domain"/>
    <property type="match status" value="1"/>
</dbReference>
<dbReference type="InterPro" id="IPR040182">
    <property type="entry name" value="ATG13"/>
</dbReference>
<evidence type="ECO:0000259" key="3">
    <source>
        <dbReference type="Pfam" id="PF10033"/>
    </source>
</evidence>
<dbReference type="InterPro" id="IPR036570">
    <property type="entry name" value="HORMA_dom_sf"/>
</dbReference>
<dbReference type="GO" id="GO:0005829">
    <property type="term" value="C:cytosol"/>
    <property type="evidence" value="ECO:0007669"/>
    <property type="project" value="TreeGrafter"/>
</dbReference>
<dbReference type="PANTHER" id="PTHR13430">
    <property type="match status" value="1"/>
</dbReference>
<evidence type="ECO:0000313" key="4">
    <source>
        <dbReference type="EMBL" id="RYR61741.1"/>
    </source>
</evidence>
<evidence type="ECO:0000256" key="1">
    <source>
        <dbReference type="ARBA" id="ARBA00023006"/>
    </source>
</evidence>
<name>A0A445DEZ0_ARAHY</name>
<dbReference type="GO" id="GO:1990316">
    <property type="term" value="C:Atg1/ULK1 kinase complex"/>
    <property type="evidence" value="ECO:0007669"/>
    <property type="project" value="InterPro"/>
</dbReference>
<organism evidence="4 5">
    <name type="scientific">Arachis hypogaea</name>
    <name type="common">Peanut</name>
    <dbReference type="NCBI Taxonomy" id="3818"/>
    <lineage>
        <taxon>Eukaryota</taxon>
        <taxon>Viridiplantae</taxon>
        <taxon>Streptophyta</taxon>
        <taxon>Embryophyta</taxon>
        <taxon>Tracheophyta</taxon>
        <taxon>Spermatophyta</taxon>
        <taxon>Magnoliopsida</taxon>
        <taxon>eudicotyledons</taxon>
        <taxon>Gunneridae</taxon>
        <taxon>Pentapetalae</taxon>
        <taxon>rosids</taxon>
        <taxon>fabids</taxon>
        <taxon>Fabales</taxon>
        <taxon>Fabaceae</taxon>
        <taxon>Papilionoideae</taxon>
        <taxon>50 kb inversion clade</taxon>
        <taxon>dalbergioids sensu lato</taxon>
        <taxon>Dalbergieae</taxon>
        <taxon>Pterocarpus clade</taxon>
        <taxon>Arachis</taxon>
    </lineage>
</organism>